<dbReference type="EMBL" id="MTYJ01000028">
    <property type="protein sequence ID" value="OQV20668.1"/>
    <property type="molecule type" value="Genomic_DNA"/>
</dbReference>
<organism evidence="2 3">
    <name type="scientific">Hypsibius exemplaris</name>
    <name type="common">Freshwater tardigrade</name>
    <dbReference type="NCBI Taxonomy" id="2072580"/>
    <lineage>
        <taxon>Eukaryota</taxon>
        <taxon>Metazoa</taxon>
        <taxon>Ecdysozoa</taxon>
        <taxon>Tardigrada</taxon>
        <taxon>Eutardigrada</taxon>
        <taxon>Parachela</taxon>
        <taxon>Hypsibioidea</taxon>
        <taxon>Hypsibiidae</taxon>
        <taxon>Hypsibius</taxon>
    </lineage>
</organism>
<dbReference type="AlphaFoldDB" id="A0A1W0WZS8"/>
<dbReference type="PANTHER" id="PTHR33332">
    <property type="entry name" value="REVERSE TRANSCRIPTASE DOMAIN-CONTAINING PROTEIN"/>
    <property type="match status" value="1"/>
</dbReference>
<evidence type="ECO:0000313" key="2">
    <source>
        <dbReference type="EMBL" id="OQV20668.1"/>
    </source>
</evidence>
<keyword evidence="3" id="KW-1185">Reference proteome</keyword>
<evidence type="ECO:0000259" key="1">
    <source>
        <dbReference type="PROSITE" id="PS50878"/>
    </source>
</evidence>
<reference evidence="3" key="1">
    <citation type="submission" date="2017-01" db="EMBL/GenBank/DDBJ databases">
        <title>Comparative genomics of anhydrobiosis in the tardigrade Hypsibius dujardini.</title>
        <authorList>
            <person name="Yoshida Y."/>
            <person name="Koutsovoulos G."/>
            <person name="Laetsch D."/>
            <person name="Stevens L."/>
            <person name="Kumar S."/>
            <person name="Horikawa D."/>
            <person name="Ishino K."/>
            <person name="Komine S."/>
            <person name="Tomita M."/>
            <person name="Blaxter M."/>
            <person name="Arakawa K."/>
        </authorList>
    </citation>
    <scope>NUCLEOTIDE SEQUENCE [LARGE SCALE GENOMIC DNA]</scope>
    <source>
        <strain evidence="3">Z151</strain>
    </source>
</reference>
<sequence>MDFLESNSSTQFGFRAGRSTEDQLLQMTHDWSQSLGRKKQVDVIFLDCTKTFDRVSHDVILRSLASHGIIGEIFHLLADYLRNRRQRVSVNGHFSPETAVSSAVPQGSCLGPVLYNLAVDKLAKEVRGSTRTYADDIVLSKEIDTPDDGNLIPIVTETKCLGVTFSSKLNWTAHVENVCA</sequence>
<gene>
    <name evidence="2" type="ORF">BV898_05252</name>
</gene>
<dbReference type="PROSITE" id="PS50878">
    <property type="entry name" value="RT_POL"/>
    <property type="match status" value="1"/>
</dbReference>
<dbReference type="InterPro" id="IPR043502">
    <property type="entry name" value="DNA/RNA_pol_sf"/>
</dbReference>
<dbReference type="Proteomes" id="UP000192578">
    <property type="component" value="Unassembled WGS sequence"/>
</dbReference>
<protein>
    <recommendedName>
        <fullName evidence="1">Reverse transcriptase domain-containing protein</fullName>
    </recommendedName>
</protein>
<dbReference type="SUPFAM" id="SSF56672">
    <property type="entry name" value="DNA/RNA polymerases"/>
    <property type="match status" value="1"/>
</dbReference>
<dbReference type="OrthoDB" id="416454at2759"/>
<dbReference type="InterPro" id="IPR000477">
    <property type="entry name" value="RT_dom"/>
</dbReference>
<feature type="domain" description="Reverse transcriptase" evidence="1">
    <location>
        <begin position="1"/>
        <end position="180"/>
    </location>
</feature>
<name>A0A1W0WZS8_HYPEX</name>
<evidence type="ECO:0000313" key="3">
    <source>
        <dbReference type="Proteomes" id="UP000192578"/>
    </source>
</evidence>
<dbReference type="Pfam" id="PF00078">
    <property type="entry name" value="RVT_1"/>
    <property type="match status" value="1"/>
</dbReference>
<proteinExistence type="predicted"/>
<comment type="caution">
    <text evidence="2">The sequence shown here is derived from an EMBL/GenBank/DDBJ whole genome shotgun (WGS) entry which is preliminary data.</text>
</comment>
<accession>A0A1W0WZS8</accession>